<dbReference type="SUPFAM" id="SSF48403">
    <property type="entry name" value="Ankyrin repeat"/>
    <property type="match status" value="1"/>
</dbReference>
<reference evidence="1" key="1">
    <citation type="submission" date="2014-11" db="EMBL/GenBank/DDBJ databases">
        <authorList>
            <person name="Otto D Thomas"/>
            <person name="Naeem Raeece"/>
        </authorList>
    </citation>
    <scope>NUCLEOTIDE SEQUENCE</scope>
</reference>
<protein>
    <submittedName>
        <fullName evidence="1">Uncharacterized protein</fullName>
    </submittedName>
</protein>
<dbReference type="VEuPathDB" id="CryptoDB:Cvel_15561"/>
<dbReference type="EMBL" id="CDMZ01000173">
    <property type="protein sequence ID" value="CEM08378.1"/>
    <property type="molecule type" value="Genomic_DNA"/>
</dbReference>
<accession>A0A0G4F8G8</accession>
<dbReference type="AlphaFoldDB" id="A0A0G4F8G8"/>
<dbReference type="Gene3D" id="1.25.40.20">
    <property type="entry name" value="Ankyrin repeat-containing domain"/>
    <property type="match status" value="1"/>
</dbReference>
<dbReference type="PhylomeDB" id="A0A0G4F8G8"/>
<organism evidence="1">
    <name type="scientific">Chromera velia CCMP2878</name>
    <dbReference type="NCBI Taxonomy" id="1169474"/>
    <lineage>
        <taxon>Eukaryota</taxon>
        <taxon>Sar</taxon>
        <taxon>Alveolata</taxon>
        <taxon>Colpodellida</taxon>
        <taxon>Chromeraceae</taxon>
        <taxon>Chromera</taxon>
    </lineage>
</organism>
<name>A0A0G4F8G8_9ALVE</name>
<evidence type="ECO:0000313" key="1">
    <source>
        <dbReference type="EMBL" id="CEM08378.1"/>
    </source>
</evidence>
<gene>
    <name evidence="1" type="ORF">Cvel_15561</name>
</gene>
<dbReference type="InterPro" id="IPR036770">
    <property type="entry name" value="Ankyrin_rpt-contain_sf"/>
</dbReference>
<sequence length="159" mass="17747">MRRQIGERQIGEVISRHVRIDVGHLYELGMGGVIHEFRPLSAETFKLSMSNLFKDTSQGDDFRLCLKVGADVNELAEGQTAMIRAMCANNMEAFEMILSDHPDLEVKAGKVPKGTSVRDVRKGDMVVIVACCLRRWEMVWSLIAKGANVNARGRDASRL</sequence>
<proteinExistence type="predicted"/>